<keyword evidence="11" id="KW-1185">Reference proteome</keyword>
<keyword evidence="8" id="KW-0010">Activator</keyword>
<evidence type="ECO:0000256" key="3">
    <source>
        <dbReference type="ARBA" id="ARBA00020634"/>
    </source>
</evidence>
<accession>S8FLA2</accession>
<evidence type="ECO:0000256" key="6">
    <source>
        <dbReference type="ARBA" id="ARBA00023242"/>
    </source>
</evidence>
<evidence type="ECO:0000256" key="1">
    <source>
        <dbReference type="ARBA" id="ARBA00004123"/>
    </source>
</evidence>
<feature type="compositionally biased region" description="Low complexity" evidence="9">
    <location>
        <begin position="259"/>
        <end position="277"/>
    </location>
</feature>
<dbReference type="FunCoup" id="S8FLA2">
    <property type="interactions" value="620"/>
</dbReference>
<comment type="subcellular location">
    <subcellularLocation>
        <location evidence="1 8">Nucleus</location>
    </subcellularLocation>
</comment>
<proteinExistence type="inferred from homology"/>
<feature type="region of interest" description="Disordered" evidence="9">
    <location>
        <begin position="168"/>
        <end position="210"/>
    </location>
</feature>
<dbReference type="HOGENOM" id="CLU_980275_0_0_1"/>
<dbReference type="PANTHER" id="PTHR13104">
    <property type="entry name" value="MED-6-RELATED"/>
    <property type="match status" value="1"/>
</dbReference>
<dbReference type="STRING" id="743788.S8FLA2"/>
<evidence type="ECO:0000256" key="8">
    <source>
        <dbReference type="RuleBase" id="RU364143"/>
    </source>
</evidence>
<evidence type="ECO:0000256" key="9">
    <source>
        <dbReference type="SAM" id="MobiDB-lite"/>
    </source>
</evidence>
<organism evidence="10 11">
    <name type="scientific">Fomitopsis schrenkii</name>
    <name type="common">Brown rot fungus</name>
    <dbReference type="NCBI Taxonomy" id="2126942"/>
    <lineage>
        <taxon>Eukaryota</taxon>
        <taxon>Fungi</taxon>
        <taxon>Dikarya</taxon>
        <taxon>Basidiomycota</taxon>
        <taxon>Agaricomycotina</taxon>
        <taxon>Agaricomycetes</taxon>
        <taxon>Polyporales</taxon>
        <taxon>Fomitopsis</taxon>
    </lineage>
</organism>
<dbReference type="Gene3D" id="3.10.450.580">
    <property type="entry name" value="Mediator complex, subunit Med6"/>
    <property type="match status" value="1"/>
</dbReference>
<dbReference type="GO" id="GO:0006357">
    <property type="term" value="P:regulation of transcription by RNA polymerase II"/>
    <property type="evidence" value="ECO:0007669"/>
    <property type="project" value="InterPro"/>
</dbReference>
<evidence type="ECO:0000256" key="5">
    <source>
        <dbReference type="ARBA" id="ARBA00023163"/>
    </source>
</evidence>
<keyword evidence="4 8" id="KW-0805">Transcription regulation</keyword>
<dbReference type="AlphaFoldDB" id="S8FLA2"/>
<comment type="similarity">
    <text evidence="2 8">Belongs to the Mediator complex subunit 6 family.</text>
</comment>
<dbReference type="InterPro" id="IPR038566">
    <property type="entry name" value="Mediator_Med6_sf"/>
</dbReference>
<dbReference type="Pfam" id="PF04934">
    <property type="entry name" value="Med6"/>
    <property type="match status" value="1"/>
</dbReference>
<keyword evidence="5 8" id="KW-0804">Transcription</keyword>
<protein>
    <recommendedName>
        <fullName evidence="3 8">Mediator of RNA polymerase II transcription subunit 6</fullName>
    </recommendedName>
    <alternativeName>
        <fullName evidence="7 8">Mediator complex subunit 6</fullName>
    </alternativeName>
</protein>
<dbReference type="GO" id="GO:0016592">
    <property type="term" value="C:mediator complex"/>
    <property type="evidence" value="ECO:0007669"/>
    <property type="project" value="InterPro"/>
</dbReference>
<dbReference type="OrthoDB" id="344220at2759"/>
<dbReference type="GO" id="GO:0003712">
    <property type="term" value="F:transcription coregulator activity"/>
    <property type="evidence" value="ECO:0007669"/>
    <property type="project" value="InterPro"/>
</dbReference>
<evidence type="ECO:0000313" key="10">
    <source>
        <dbReference type="EMBL" id="EPS99089.1"/>
    </source>
</evidence>
<feature type="compositionally biased region" description="Basic and acidic residues" evidence="9">
    <location>
        <begin position="168"/>
        <end position="179"/>
    </location>
</feature>
<comment type="subunit">
    <text evidence="8">Component of the Mediator complex.</text>
</comment>
<name>S8FLA2_FOMSC</name>
<dbReference type="EMBL" id="KE504159">
    <property type="protein sequence ID" value="EPS99089.1"/>
    <property type="molecule type" value="Genomic_DNA"/>
</dbReference>
<sequence length="314" mass="34679">MDLNDLHPPDDYSHRFFIWHEWIQANGPLTNGNVFDYFATSMFYDKQSNNQVLRMQTMHTGVPLENETEELRRFTGIEFAVVHSQPPGLFIIHKRERLSPDEVRPLVAYFIMNNRIYQSPDVYSLVSNRLLTSLQALQTSLDILRSHRPSYTPRTGFVWPIVESTDPLKRAEETNDERPATQGAESQSQDRELSPTQSKRAKAASSNPRQQNVMLLVNAIRTTALHATESFTLPTAVPTESTPAVPEGQTPGAGPGPTPGARSAAATPAPATRGATPVGNKRAGSPLDREPTKGQPGAGKKKKRRTATLNSVTS</sequence>
<dbReference type="InterPro" id="IPR007018">
    <property type="entry name" value="Mediator_Med6"/>
</dbReference>
<evidence type="ECO:0000313" key="11">
    <source>
        <dbReference type="Proteomes" id="UP000015241"/>
    </source>
</evidence>
<feature type="compositionally biased region" description="Polar residues" evidence="9">
    <location>
        <begin position="194"/>
        <end position="210"/>
    </location>
</feature>
<comment type="function">
    <text evidence="8">Component of the Mediator complex, a coactivator involved in the regulated transcription of nearly all RNA polymerase II-dependent genes. Mediator functions as a bridge to convey information from gene-specific regulatory proteins to the basal RNA polymerase II transcription machinery. Mediator is recruited to promoters by direct interactions with regulatory proteins and serves as a scaffold for the assembly of a functional preinitiation complex with RNA polymerase II and the general transcription factors.</text>
</comment>
<keyword evidence="6 8" id="KW-0539">Nucleus</keyword>
<feature type="region of interest" description="Disordered" evidence="9">
    <location>
        <begin position="231"/>
        <end position="314"/>
    </location>
</feature>
<evidence type="ECO:0000256" key="7">
    <source>
        <dbReference type="ARBA" id="ARBA00031259"/>
    </source>
</evidence>
<dbReference type="eggNOG" id="KOG3169">
    <property type="taxonomic scope" value="Eukaryota"/>
</dbReference>
<evidence type="ECO:0000256" key="2">
    <source>
        <dbReference type="ARBA" id="ARBA00007526"/>
    </source>
</evidence>
<gene>
    <name evidence="8" type="primary">MED6</name>
    <name evidence="10" type="ORF">FOMPIDRAFT_1031010</name>
</gene>
<dbReference type="Proteomes" id="UP000015241">
    <property type="component" value="Unassembled WGS sequence"/>
</dbReference>
<evidence type="ECO:0000256" key="4">
    <source>
        <dbReference type="ARBA" id="ARBA00023015"/>
    </source>
</evidence>
<reference evidence="10 11" key="1">
    <citation type="journal article" date="2012" name="Science">
        <title>The Paleozoic origin of enzymatic lignin decomposition reconstructed from 31 fungal genomes.</title>
        <authorList>
            <person name="Floudas D."/>
            <person name="Binder M."/>
            <person name="Riley R."/>
            <person name="Barry K."/>
            <person name="Blanchette R.A."/>
            <person name="Henrissat B."/>
            <person name="Martinez A.T."/>
            <person name="Otillar R."/>
            <person name="Spatafora J.W."/>
            <person name="Yadav J.S."/>
            <person name="Aerts A."/>
            <person name="Benoit I."/>
            <person name="Boyd A."/>
            <person name="Carlson A."/>
            <person name="Copeland A."/>
            <person name="Coutinho P.M."/>
            <person name="de Vries R.P."/>
            <person name="Ferreira P."/>
            <person name="Findley K."/>
            <person name="Foster B."/>
            <person name="Gaskell J."/>
            <person name="Glotzer D."/>
            <person name="Gorecki P."/>
            <person name="Heitman J."/>
            <person name="Hesse C."/>
            <person name="Hori C."/>
            <person name="Igarashi K."/>
            <person name="Jurgens J.A."/>
            <person name="Kallen N."/>
            <person name="Kersten P."/>
            <person name="Kohler A."/>
            <person name="Kuees U."/>
            <person name="Kumar T.K.A."/>
            <person name="Kuo A."/>
            <person name="LaButti K."/>
            <person name="Larrondo L.F."/>
            <person name="Lindquist E."/>
            <person name="Ling A."/>
            <person name="Lombard V."/>
            <person name="Lucas S."/>
            <person name="Lundell T."/>
            <person name="Martin R."/>
            <person name="McLaughlin D.J."/>
            <person name="Morgenstern I."/>
            <person name="Morin E."/>
            <person name="Murat C."/>
            <person name="Nagy L.G."/>
            <person name="Nolan M."/>
            <person name="Ohm R.A."/>
            <person name="Patyshakuliyeva A."/>
            <person name="Rokas A."/>
            <person name="Ruiz-Duenas F.J."/>
            <person name="Sabat G."/>
            <person name="Salamov A."/>
            <person name="Samejima M."/>
            <person name="Schmutz J."/>
            <person name="Slot J.C."/>
            <person name="St John F."/>
            <person name="Stenlid J."/>
            <person name="Sun H."/>
            <person name="Sun S."/>
            <person name="Syed K."/>
            <person name="Tsang A."/>
            <person name="Wiebenga A."/>
            <person name="Young D."/>
            <person name="Pisabarro A."/>
            <person name="Eastwood D.C."/>
            <person name="Martin F."/>
            <person name="Cullen D."/>
            <person name="Grigoriev I.V."/>
            <person name="Hibbett D.S."/>
        </authorList>
    </citation>
    <scope>NUCLEOTIDE SEQUENCE</scope>
    <source>
        <strain evidence="11">FP-58527</strain>
    </source>
</reference>
<feature type="compositionally biased region" description="Polar residues" evidence="9">
    <location>
        <begin position="231"/>
        <end position="242"/>
    </location>
</feature>
<dbReference type="InParanoid" id="S8FLA2"/>